<dbReference type="EMBL" id="CP103840">
    <property type="protein sequence ID" value="WOB26887.1"/>
    <property type="molecule type" value="Genomic_DNA"/>
</dbReference>
<name>A0ABZ0D9J7_9XANT</name>
<gene>
    <name evidence="1" type="ORF">NYR99_02525</name>
</gene>
<reference evidence="1 2" key="1">
    <citation type="submission" date="2022-08" db="EMBL/GenBank/DDBJ databases">
        <title>Whole genome sequencing-based tracing of a 2022 introduction and outbreak of Xanthomonas hortorum pv. pelargonii.</title>
        <authorList>
            <person name="Iruegas-Bocardo F."/>
            <person name="Weisberg A.K."/>
            <person name="Riutta E.R."/>
            <person name="Kilday K."/>
            <person name="Bonkowski J.C."/>
            <person name="Creswell T."/>
            <person name="Daughtrey M.L."/>
            <person name="Rane K."/>
            <person name="Grunwald N.J."/>
            <person name="Chang J.H."/>
            <person name="Putnam M.L."/>
        </authorList>
    </citation>
    <scope>NUCLEOTIDE SEQUENCE [LARGE SCALE GENOMIC DNA]</scope>
    <source>
        <strain evidence="1 2">22-325</strain>
    </source>
</reference>
<sequence>MLSVEIPEKVRDSENGKNLVESGYRQWPPGSNVEIRANVSGVLVDHRAQGGGVVFIVDKVEGLDVAKGNGI</sequence>
<evidence type="ECO:0000313" key="2">
    <source>
        <dbReference type="Proteomes" id="UP001304534"/>
    </source>
</evidence>
<keyword evidence="2" id="KW-1185">Reference proteome</keyword>
<evidence type="ECO:0000313" key="1">
    <source>
        <dbReference type="EMBL" id="WOB26887.1"/>
    </source>
</evidence>
<protein>
    <submittedName>
        <fullName evidence="1">Uncharacterized protein</fullName>
    </submittedName>
</protein>
<dbReference type="GeneID" id="95582710"/>
<dbReference type="RefSeq" id="WP_316690042.1">
    <property type="nucleotide sequence ID" value="NZ_CP103837.1"/>
</dbReference>
<dbReference type="Proteomes" id="UP001304534">
    <property type="component" value="Chromosome"/>
</dbReference>
<accession>A0ABZ0D9J7</accession>
<organism evidence="1 2">
    <name type="scientific">Xanthomonas dyei</name>
    <dbReference type="NCBI Taxonomy" id="743699"/>
    <lineage>
        <taxon>Bacteria</taxon>
        <taxon>Pseudomonadati</taxon>
        <taxon>Pseudomonadota</taxon>
        <taxon>Gammaproteobacteria</taxon>
        <taxon>Lysobacterales</taxon>
        <taxon>Lysobacteraceae</taxon>
        <taxon>Xanthomonas</taxon>
    </lineage>
</organism>
<proteinExistence type="predicted"/>